<dbReference type="InterPro" id="IPR034164">
    <property type="entry name" value="Pepsin-like_dom"/>
</dbReference>
<evidence type="ECO:0000313" key="7">
    <source>
        <dbReference type="EMBL" id="KIM39861.1"/>
    </source>
</evidence>
<feature type="domain" description="Peptidase A1" evidence="6">
    <location>
        <begin position="90"/>
        <end position="432"/>
    </location>
</feature>
<dbReference type="AlphaFoldDB" id="A0A0C3C8E1"/>
<dbReference type="OrthoDB" id="771136at2759"/>
<dbReference type="InterPro" id="IPR001461">
    <property type="entry name" value="Aspartic_peptidase_A1"/>
</dbReference>
<keyword evidence="5" id="KW-0732">Signal</keyword>
<gene>
    <name evidence="7" type="ORF">M413DRAFT_446785</name>
</gene>
<feature type="active site" evidence="2">
    <location>
        <position position="106"/>
    </location>
</feature>
<dbReference type="PRINTS" id="PR00792">
    <property type="entry name" value="PEPSIN"/>
</dbReference>
<keyword evidence="3" id="KW-1015">Disulfide bond</keyword>
<evidence type="ECO:0000313" key="8">
    <source>
        <dbReference type="Proteomes" id="UP000053424"/>
    </source>
</evidence>
<protein>
    <recommendedName>
        <fullName evidence="6">Peptidase A1 domain-containing protein</fullName>
    </recommendedName>
</protein>
<keyword evidence="4" id="KW-1133">Transmembrane helix</keyword>
<evidence type="ECO:0000256" key="1">
    <source>
        <dbReference type="ARBA" id="ARBA00007447"/>
    </source>
</evidence>
<dbReference type="Pfam" id="PF00026">
    <property type="entry name" value="Asp"/>
    <property type="match status" value="1"/>
</dbReference>
<evidence type="ECO:0000256" key="4">
    <source>
        <dbReference type="SAM" id="Phobius"/>
    </source>
</evidence>
<feature type="active site" evidence="2">
    <location>
        <position position="317"/>
    </location>
</feature>
<sequence>MLPKFAFIPTVWPASILRGLPCLCLLLLFLHSDDVLALGLDHPSRLLPRTSRPDPITIPIHLLQARSPADNTTLGVGLSLVSMTKDRTSYFAMIKAGGINFRVALDTASSDLWLISSACETETCRKVPRYPLAYQSPTFLSLNDNTTVFKAQYADSTFASGFVARETVQLDGLTLSGQAFGVITDSNVSLSDQTSGILGLGFPRLSSISNGGSNFSPFFATLASKGLLEYPLFGLSLTRNSTGTLVLGAIDSSVVTNVSHVGWNKVAQFPPFGVENNVSSYLQWTIPLTAVAVNGTAFTPIPTYANGGRTHSLALFDVGTPGIYGPYQDVSRIYSTISGARLVDDSGQWALPCDTTVPISFTFGLQNYTLLPTDYIIAPASGNPNLCLSWPMALPPNSDGIDWQMGSAFLRTVYSIFSFGINGKEPPLIGLYPLNTKNSSQSADDVASFLSANSATLTTTLPNYILSTPTFTTPPLALNTSISASIGAIVSSELANSTYSALFGERTSLANVSALPAIIPPPNVVTLVVTNPAGDVSTTISSRSMAAVTLGLPAGWNAGSTLHAPTSMGLISTFLFVWTWLFLQTH</sequence>
<name>A0A0C3C8E1_HEBCY</name>
<evidence type="ECO:0000259" key="6">
    <source>
        <dbReference type="PROSITE" id="PS51767"/>
    </source>
</evidence>
<dbReference type="InterPro" id="IPR033121">
    <property type="entry name" value="PEPTIDASE_A1"/>
</dbReference>
<feature type="disulfide bond" evidence="3">
    <location>
        <begin position="353"/>
        <end position="387"/>
    </location>
</feature>
<evidence type="ECO:0000256" key="3">
    <source>
        <dbReference type="PIRSR" id="PIRSR601461-2"/>
    </source>
</evidence>
<dbReference type="CDD" id="cd05471">
    <property type="entry name" value="pepsin_like"/>
    <property type="match status" value="1"/>
</dbReference>
<dbReference type="PANTHER" id="PTHR47966">
    <property type="entry name" value="BETA-SITE APP-CLEAVING ENZYME, ISOFORM A-RELATED"/>
    <property type="match status" value="1"/>
</dbReference>
<organism evidence="7 8">
    <name type="scientific">Hebeloma cylindrosporum</name>
    <dbReference type="NCBI Taxonomy" id="76867"/>
    <lineage>
        <taxon>Eukaryota</taxon>
        <taxon>Fungi</taxon>
        <taxon>Dikarya</taxon>
        <taxon>Basidiomycota</taxon>
        <taxon>Agaricomycotina</taxon>
        <taxon>Agaricomycetes</taxon>
        <taxon>Agaricomycetidae</taxon>
        <taxon>Agaricales</taxon>
        <taxon>Agaricineae</taxon>
        <taxon>Hymenogastraceae</taxon>
        <taxon>Hebeloma</taxon>
    </lineage>
</organism>
<dbReference type="SUPFAM" id="SSF50630">
    <property type="entry name" value="Acid proteases"/>
    <property type="match status" value="1"/>
</dbReference>
<keyword evidence="8" id="KW-1185">Reference proteome</keyword>
<dbReference type="Gene3D" id="2.40.70.10">
    <property type="entry name" value="Acid Proteases"/>
    <property type="match status" value="2"/>
</dbReference>
<feature type="transmembrane region" description="Helical" evidence="4">
    <location>
        <begin position="562"/>
        <end position="583"/>
    </location>
</feature>
<keyword evidence="4" id="KW-0812">Transmembrane</keyword>
<dbReference type="GO" id="GO:0004190">
    <property type="term" value="F:aspartic-type endopeptidase activity"/>
    <property type="evidence" value="ECO:0007669"/>
    <property type="project" value="InterPro"/>
</dbReference>
<keyword evidence="4" id="KW-0472">Membrane</keyword>
<dbReference type="STRING" id="686832.A0A0C3C8E1"/>
<feature type="chain" id="PRO_5002162359" description="Peptidase A1 domain-containing protein" evidence="5">
    <location>
        <begin position="38"/>
        <end position="586"/>
    </location>
</feature>
<dbReference type="HOGENOM" id="CLU_037038_0_0_1"/>
<proteinExistence type="inferred from homology"/>
<dbReference type="Proteomes" id="UP000053424">
    <property type="component" value="Unassembled WGS sequence"/>
</dbReference>
<reference evidence="7 8" key="1">
    <citation type="submission" date="2014-04" db="EMBL/GenBank/DDBJ databases">
        <authorList>
            <consortium name="DOE Joint Genome Institute"/>
            <person name="Kuo A."/>
            <person name="Gay G."/>
            <person name="Dore J."/>
            <person name="Kohler A."/>
            <person name="Nagy L.G."/>
            <person name="Floudas D."/>
            <person name="Copeland A."/>
            <person name="Barry K.W."/>
            <person name="Cichocki N."/>
            <person name="Veneault-Fourrey C."/>
            <person name="LaButti K."/>
            <person name="Lindquist E.A."/>
            <person name="Lipzen A."/>
            <person name="Lundell T."/>
            <person name="Morin E."/>
            <person name="Murat C."/>
            <person name="Sun H."/>
            <person name="Tunlid A."/>
            <person name="Henrissat B."/>
            <person name="Grigoriev I.V."/>
            <person name="Hibbett D.S."/>
            <person name="Martin F."/>
            <person name="Nordberg H.P."/>
            <person name="Cantor M.N."/>
            <person name="Hua S.X."/>
        </authorList>
    </citation>
    <scope>NUCLEOTIDE SEQUENCE [LARGE SCALE GENOMIC DNA]</scope>
    <source>
        <strain evidence="8">h7</strain>
    </source>
</reference>
<feature type="disulfide bond" evidence="3">
    <location>
        <begin position="119"/>
        <end position="124"/>
    </location>
</feature>
<feature type="signal peptide" evidence="5">
    <location>
        <begin position="1"/>
        <end position="37"/>
    </location>
</feature>
<evidence type="ECO:0000256" key="2">
    <source>
        <dbReference type="PIRSR" id="PIRSR601461-1"/>
    </source>
</evidence>
<evidence type="ECO:0000256" key="5">
    <source>
        <dbReference type="SAM" id="SignalP"/>
    </source>
</evidence>
<dbReference type="EMBL" id="KN831784">
    <property type="protein sequence ID" value="KIM39861.1"/>
    <property type="molecule type" value="Genomic_DNA"/>
</dbReference>
<comment type="similarity">
    <text evidence="1">Belongs to the peptidase A1 family.</text>
</comment>
<dbReference type="InterPro" id="IPR021109">
    <property type="entry name" value="Peptidase_aspartic_dom_sf"/>
</dbReference>
<dbReference type="GO" id="GO:0006508">
    <property type="term" value="P:proteolysis"/>
    <property type="evidence" value="ECO:0007669"/>
    <property type="project" value="InterPro"/>
</dbReference>
<accession>A0A0C3C8E1</accession>
<reference evidence="8" key="2">
    <citation type="submission" date="2015-01" db="EMBL/GenBank/DDBJ databases">
        <title>Evolutionary Origins and Diversification of the Mycorrhizal Mutualists.</title>
        <authorList>
            <consortium name="DOE Joint Genome Institute"/>
            <consortium name="Mycorrhizal Genomics Consortium"/>
            <person name="Kohler A."/>
            <person name="Kuo A."/>
            <person name="Nagy L.G."/>
            <person name="Floudas D."/>
            <person name="Copeland A."/>
            <person name="Barry K.W."/>
            <person name="Cichocki N."/>
            <person name="Veneault-Fourrey C."/>
            <person name="LaButti K."/>
            <person name="Lindquist E.A."/>
            <person name="Lipzen A."/>
            <person name="Lundell T."/>
            <person name="Morin E."/>
            <person name="Murat C."/>
            <person name="Riley R."/>
            <person name="Ohm R."/>
            <person name="Sun H."/>
            <person name="Tunlid A."/>
            <person name="Henrissat B."/>
            <person name="Grigoriev I.V."/>
            <person name="Hibbett D.S."/>
            <person name="Martin F."/>
        </authorList>
    </citation>
    <scope>NUCLEOTIDE SEQUENCE [LARGE SCALE GENOMIC DNA]</scope>
    <source>
        <strain evidence="8">h7</strain>
    </source>
</reference>
<dbReference type="PANTHER" id="PTHR47966:SF74">
    <property type="entry name" value="AGR407CP"/>
    <property type="match status" value="1"/>
</dbReference>
<dbReference type="PROSITE" id="PS51767">
    <property type="entry name" value="PEPTIDASE_A1"/>
    <property type="match status" value="1"/>
</dbReference>